<evidence type="ECO:0000256" key="6">
    <source>
        <dbReference type="ARBA" id="ARBA00023125"/>
    </source>
</evidence>
<dbReference type="GO" id="GO:0005634">
    <property type="term" value="C:nucleus"/>
    <property type="evidence" value="ECO:0007669"/>
    <property type="project" value="UniProtKB-SubCell"/>
</dbReference>
<evidence type="ECO:0000256" key="10">
    <source>
        <dbReference type="PROSITE-ProRule" id="PRU01016"/>
    </source>
</evidence>
<feature type="coiled-coil region" evidence="13">
    <location>
        <begin position="353"/>
        <end position="380"/>
    </location>
</feature>
<evidence type="ECO:0000313" key="16">
    <source>
        <dbReference type="EMBL" id="PSC75867.1"/>
    </source>
</evidence>
<name>A0A2P6VP80_9CHLO</name>
<evidence type="ECO:0000256" key="5">
    <source>
        <dbReference type="ARBA" id="ARBA00022737"/>
    </source>
</evidence>
<dbReference type="PANTHER" id="PTHR10629:SF52">
    <property type="entry name" value="DNA (CYTOSINE-5)-METHYLTRANSFERASE 1"/>
    <property type="match status" value="1"/>
</dbReference>
<dbReference type="Pfam" id="PF00145">
    <property type="entry name" value="DNA_methylase"/>
    <property type="match status" value="1"/>
</dbReference>
<feature type="compositionally biased region" description="Basic and acidic residues" evidence="14">
    <location>
        <begin position="31"/>
        <end position="44"/>
    </location>
</feature>
<keyword evidence="13" id="KW-0175">Coiled coil</keyword>
<keyword evidence="4 8" id="KW-0949">S-adenosyl-L-methionine</keyword>
<evidence type="ECO:0000256" key="1">
    <source>
        <dbReference type="ARBA" id="ARBA00004123"/>
    </source>
</evidence>
<dbReference type="OrthoDB" id="5376140at2759"/>
<dbReference type="NCBIfam" id="TIGR00675">
    <property type="entry name" value="dcm"/>
    <property type="match status" value="1"/>
</dbReference>
<dbReference type="Gene3D" id="3.40.50.150">
    <property type="entry name" value="Vaccinia Virus protein VP39"/>
    <property type="match status" value="1"/>
</dbReference>
<dbReference type="GO" id="GO:0044027">
    <property type="term" value="P:negative regulation of gene expression via chromosomal CpG island methylation"/>
    <property type="evidence" value="ECO:0007669"/>
    <property type="project" value="TreeGrafter"/>
</dbReference>
<dbReference type="FunFam" id="3.40.50.150:FF:000108">
    <property type="entry name" value="DNA (cytosine-5)-methyltransferase"/>
    <property type="match status" value="1"/>
</dbReference>
<dbReference type="Gene3D" id="3.90.120.10">
    <property type="entry name" value="DNA Methylase, subunit A, domain 2"/>
    <property type="match status" value="1"/>
</dbReference>
<dbReference type="Proteomes" id="UP000239649">
    <property type="component" value="Unassembled WGS sequence"/>
</dbReference>
<feature type="active site" evidence="9 10">
    <location>
        <position position="1301"/>
    </location>
</feature>
<dbReference type="InterPro" id="IPR050390">
    <property type="entry name" value="C5-Methyltransferase"/>
</dbReference>
<dbReference type="PROSITE" id="PS00095">
    <property type="entry name" value="C5_MTASE_2"/>
    <property type="match status" value="1"/>
</dbReference>
<feature type="compositionally biased region" description="Acidic residues" evidence="14">
    <location>
        <begin position="731"/>
        <end position="746"/>
    </location>
</feature>
<dbReference type="Pfam" id="PF01426">
    <property type="entry name" value="BAH"/>
    <property type="match status" value="1"/>
</dbReference>
<dbReference type="GO" id="GO:0003677">
    <property type="term" value="F:DNA binding"/>
    <property type="evidence" value="ECO:0007669"/>
    <property type="project" value="UniProtKB-KW"/>
</dbReference>
<evidence type="ECO:0000256" key="2">
    <source>
        <dbReference type="ARBA" id="ARBA00022603"/>
    </source>
</evidence>
<dbReference type="PROSITE" id="PS51679">
    <property type="entry name" value="SAM_MT_C5"/>
    <property type="match status" value="1"/>
</dbReference>
<dbReference type="GO" id="GO:0003682">
    <property type="term" value="F:chromatin binding"/>
    <property type="evidence" value="ECO:0007669"/>
    <property type="project" value="UniProtKB-UniRule"/>
</dbReference>
<keyword evidence="3 8" id="KW-0808">Transferase</keyword>
<feature type="domain" description="BAH" evidence="15">
    <location>
        <begin position="794"/>
        <end position="928"/>
    </location>
</feature>
<feature type="region of interest" description="Disordered" evidence="14">
    <location>
        <begin position="18"/>
        <end position="91"/>
    </location>
</feature>
<dbReference type="EMBL" id="LHPF02000002">
    <property type="protein sequence ID" value="PSC75867.1"/>
    <property type="molecule type" value="Genomic_DNA"/>
</dbReference>
<keyword evidence="7 8" id="KW-0539">Nucleus</keyword>
<feature type="compositionally biased region" description="Gly residues" evidence="14">
    <location>
        <begin position="499"/>
        <end position="510"/>
    </location>
</feature>
<dbReference type="PROSITE" id="PS51038">
    <property type="entry name" value="BAH"/>
    <property type="match status" value="1"/>
</dbReference>
<evidence type="ECO:0000256" key="7">
    <source>
        <dbReference type="ARBA" id="ARBA00023242"/>
    </source>
</evidence>
<feature type="region of interest" description="Disordered" evidence="14">
    <location>
        <begin position="1023"/>
        <end position="1064"/>
    </location>
</feature>
<evidence type="ECO:0000313" key="17">
    <source>
        <dbReference type="Proteomes" id="UP000239649"/>
    </source>
</evidence>
<dbReference type="FunFam" id="3.90.120.10:FF:000002">
    <property type="entry name" value="DNA (cytosine-5)-methyltransferase"/>
    <property type="match status" value="1"/>
</dbReference>
<evidence type="ECO:0000259" key="15">
    <source>
        <dbReference type="PROSITE" id="PS51038"/>
    </source>
</evidence>
<dbReference type="Pfam" id="PF12047">
    <property type="entry name" value="DNMT1-RFD"/>
    <property type="match status" value="2"/>
</dbReference>
<feature type="compositionally biased region" description="Basic and acidic residues" evidence="14">
    <location>
        <begin position="718"/>
        <end position="730"/>
    </location>
</feature>
<evidence type="ECO:0000256" key="3">
    <source>
        <dbReference type="ARBA" id="ARBA00022679"/>
    </source>
</evidence>
<dbReference type="PANTHER" id="PTHR10629">
    <property type="entry name" value="CYTOSINE-SPECIFIC METHYLTRANSFERASE"/>
    <property type="match status" value="1"/>
</dbReference>
<sequence length="1639" mass="177970">MAPKAKKGAYVEVGAGCPLDSIMAGGKKGAAKRDAGDKPAAKEPKKAKKEAQQPAKEAPAGDVDMAEAAPEVVGSGRQAAQNVSYKDQKGALRETKADMVAVKEEARCDSEKDALKETENGGAWSDKQRRLGDFSVVDEAGIAEPVEGVEYAAGKLFLSGLVYPKEGPTTKETGRRLDKFGPLTSFSLDFSDKKGVQVIAATVEGQYLLTRPAASYKKVFEPLAEKAAIAFEVHTALSPQLGGSAFASLEEVVARLARAKACKGYPSAREGLLVNAKFLLGQFEKLDSASGHKALKFLDTDFGKSLAKEAAGYKYVGSQKGNGIVIRDMEAEAAAATAAAATKGKGKAKVGEVAEADKQLEADEELARQLQAKMDAEMRAKRPGAPKGKATQAYMRVSEAEIADDYPAPQAYRKEEEETDELLLFDEECMDLDPEYLPRRLLTDFSIYNAEGMFSSLELLPMWSGVDPDVELYASGVVVDDDGDFSGGQALNEDTAGASGAGSSGASGSGAGGSSAAAAAASAPGMRMYLSQIREWVVDFGADMLFISIRTDVAWYRLSVPTAKYAPWFGVPLKCARLAVKVLQLLSSETRASKLSFADIVKRLAAEEEGKPTFVSKKVDAVERFVVAHGQIFLNQFQNYPVKEVKNSAFVSTLRERMQHLRHSKLYKQSKKEVLRVRAVNRNPTKNQLHDVARSRPMTATATRMVKAVWQAYFRPAGAKEGEEEPTAKEVEEDENEEEAEDDVQEDALAAGGSKGKKAAPAKKKSAAKGAWVGAVAKTVDGDKFYSKAKLGDFEIALGDAVELSAEDDEEAAPLALVQAMWQNADGSKEVQVRLLARGEETVLGDAASDSEVFLTTDLETRELSSVTAKASVSCLERAWDSSKRQEHFKVDKALRERNEEAAREGLPLELFWRRQYVPTQGMFCDPPADLQLGTRLPEGDGKPEKGVKLLADGKSFVKDGVEYREGDFMFVGPQVFDQLEDAKREVELPEYLKNSRFHKGSYEGLRAWGICQLVRLGADKKGADKKGADKKGKKAKKGSMGSDSEEEVEVEVKTKKGGKKGGDASKLAPLTVKRFWRPEDISADQAYKAASYYEVYASEEELSVSVEDVVGRCRVVPKGCPTGIDTFECAATFARKGKKFSAAPELEIPADLAERAGGSAAAAKAPKADKKGKGKVVEEAAPAASRIPGDDGIALKTMDIFAGCGGLSEGMHQAGAAISKWGIEYERPAAAAFEVNNPDAAVFCNNCNVLLHAAMVKGGEEDDCDACDDAREATKTLPDEQMAALPLPGQVDFICGGPPCQGYSGMNRFNKGNWSMVQNSMVMAFLSYADFYRPRYFLLENVRNFVSHNKSFTFRLTLRSLLDMGYQVRFGVLNAGNFGVAQSRKRTFIWAAAPGELLPDWPRLMHCFRTPQLTINLPGGVQYCAVPQTVGAPLRPVTVRDAIADLPAIQNGHMVEEMEYVSGPVSAFQQYVRGDCTNLTDHISKQMNELNLERCRCIPKNCPGADWRVLEEIVKADPSREKYKGQPLVPWCLPNTADRHNGWRGLFGRLDWSGHFPTSTTDPQPMGKVGQVFHPEQDRIVSVRECARAQGFPDKHRFVGNVHNKHRQVGNAVPPPLAAALGRELRKALEKTAAKKDQ</sequence>
<dbReference type="InterPro" id="IPR018117">
    <property type="entry name" value="C5_DNA_meth_AS"/>
</dbReference>
<dbReference type="GO" id="GO:0006346">
    <property type="term" value="P:DNA methylation-dependent constitutive heterochromatin formation"/>
    <property type="evidence" value="ECO:0007669"/>
    <property type="project" value="InterPro"/>
</dbReference>
<dbReference type="PRINTS" id="PR00105">
    <property type="entry name" value="C5METTRFRASE"/>
</dbReference>
<evidence type="ECO:0000256" key="9">
    <source>
        <dbReference type="PIRSR" id="PIRSR037404-1"/>
    </source>
</evidence>
<keyword evidence="5" id="KW-0677">Repeat</keyword>
<dbReference type="CDD" id="cd04370">
    <property type="entry name" value="BAH"/>
    <property type="match status" value="1"/>
</dbReference>
<dbReference type="SMART" id="SM00439">
    <property type="entry name" value="BAH"/>
    <property type="match status" value="2"/>
</dbReference>
<dbReference type="InterPro" id="IPR001025">
    <property type="entry name" value="BAH_dom"/>
</dbReference>
<comment type="subcellular location">
    <subcellularLocation>
        <location evidence="1 8">Nucleus</location>
    </subcellularLocation>
</comment>
<evidence type="ECO:0000256" key="13">
    <source>
        <dbReference type="SAM" id="Coils"/>
    </source>
</evidence>
<dbReference type="PIRSF" id="PIRSF037404">
    <property type="entry name" value="DNMT1"/>
    <property type="match status" value="1"/>
</dbReference>
<keyword evidence="2 8" id="KW-0489">Methyltransferase</keyword>
<evidence type="ECO:0000256" key="14">
    <source>
        <dbReference type="SAM" id="MobiDB-lite"/>
    </source>
</evidence>
<feature type="compositionally biased region" description="Basic residues" evidence="14">
    <location>
        <begin position="755"/>
        <end position="764"/>
    </location>
</feature>
<dbReference type="InterPro" id="IPR001525">
    <property type="entry name" value="C5_MeTfrase"/>
</dbReference>
<comment type="similarity">
    <text evidence="8 10 11">Belongs to the class I-like SAM-binding methyltransferase superfamily. C5-methyltransferase family.</text>
</comment>
<accession>A0A2P6VP80</accession>
<dbReference type="PROSITE" id="PS00094">
    <property type="entry name" value="C5_MTASE_1"/>
    <property type="match status" value="1"/>
</dbReference>
<dbReference type="InterPro" id="IPR029063">
    <property type="entry name" value="SAM-dependent_MTases_sf"/>
</dbReference>
<keyword evidence="6 8" id="KW-0238">DNA-binding</keyword>
<feature type="region of interest" description="Disordered" evidence="14">
    <location>
        <begin position="717"/>
        <end position="764"/>
    </location>
</feature>
<keyword evidence="17" id="KW-1185">Reference proteome</keyword>
<reference evidence="16 17" key="1">
    <citation type="journal article" date="2018" name="Plant J.">
        <title>Genome sequences of Chlorella sorokiniana UTEX 1602 and Micractinium conductrix SAG 241.80: implications to maltose excretion by a green alga.</title>
        <authorList>
            <person name="Arriola M.B."/>
            <person name="Velmurugan N."/>
            <person name="Zhang Y."/>
            <person name="Plunkett M.H."/>
            <person name="Hondzo H."/>
            <person name="Barney B.M."/>
        </authorList>
    </citation>
    <scope>NUCLEOTIDE SEQUENCE [LARGE SCALE GENOMIC DNA]</scope>
    <source>
        <strain evidence="16 17">SAG 241.80</strain>
    </source>
</reference>
<dbReference type="GO" id="GO:0003886">
    <property type="term" value="F:DNA (cytosine-5-)-methyltransferase activity"/>
    <property type="evidence" value="ECO:0007669"/>
    <property type="project" value="UniProtKB-UniRule"/>
</dbReference>
<feature type="region of interest" description="Disordered" evidence="14">
    <location>
        <begin position="488"/>
        <end position="510"/>
    </location>
</feature>
<dbReference type="Gene3D" id="2.30.30.490">
    <property type="match status" value="2"/>
</dbReference>
<dbReference type="GO" id="GO:0032259">
    <property type="term" value="P:methylation"/>
    <property type="evidence" value="ECO:0007669"/>
    <property type="project" value="UniProtKB-KW"/>
</dbReference>
<evidence type="ECO:0000256" key="12">
    <source>
        <dbReference type="RuleBase" id="RU000417"/>
    </source>
</evidence>
<evidence type="ECO:0000256" key="8">
    <source>
        <dbReference type="PIRNR" id="PIRNR037404"/>
    </source>
</evidence>
<evidence type="ECO:0000256" key="4">
    <source>
        <dbReference type="ARBA" id="ARBA00022691"/>
    </source>
</evidence>
<gene>
    <name evidence="16" type="ORF">C2E20_1642</name>
</gene>
<dbReference type="SUPFAM" id="SSF53335">
    <property type="entry name" value="S-adenosyl-L-methionine-dependent methyltransferases"/>
    <property type="match status" value="1"/>
</dbReference>
<dbReference type="InterPro" id="IPR031303">
    <property type="entry name" value="C5_meth_CS"/>
</dbReference>
<dbReference type="STRING" id="554055.A0A2P6VP80"/>
<organism evidence="16 17">
    <name type="scientific">Micractinium conductrix</name>
    <dbReference type="NCBI Taxonomy" id="554055"/>
    <lineage>
        <taxon>Eukaryota</taxon>
        <taxon>Viridiplantae</taxon>
        <taxon>Chlorophyta</taxon>
        <taxon>core chlorophytes</taxon>
        <taxon>Trebouxiophyceae</taxon>
        <taxon>Chlorellales</taxon>
        <taxon>Chlorellaceae</taxon>
        <taxon>Chlorella clade</taxon>
        <taxon>Micractinium</taxon>
    </lineage>
</organism>
<dbReference type="InterPro" id="IPR022702">
    <property type="entry name" value="Cytosine_MeTrfase1_RFD"/>
</dbReference>
<comment type="catalytic activity">
    <reaction evidence="8 12">
        <text>a 2'-deoxycytidine in DNA + S-adenosyl-L-methionine = a 5-methyl-2'-deoxycytidine in DNA + S-adenosyl-L-homocysteine + H(+)</text>
        <dbReference type="Rhea" id="RHEA:13681"/>
        <dbReference type="Rhea" id="RHEA-COMP:11369"/>
        <dbReference type="Rhea" id="RHEA-COMP:11370"/>
        <dbReference type="ChEBI" id="CHEBI:15378"/>
        <dbReference type="ChEBI" id="CHEBI:57856"/>
        <dbReference type="ChEBI" id="CHEBI:59789"/>
        <dbReference type="ChEBI" id="CHEBI:85452"/>
        <dbReference type="ChEBI" id="CHEBI:85454"/>
        <dbReference type="EC" id="2.1.1.37"/>
    </reaction>
</comment>
<protein>
    <recommendedName>
        <fullName evidence="8">DNA (cytosine-5)-methyltransferase</fullName>
        <ecNumber evidence="8">2.1.1.37</ecNumber>
    </recommendedName>
</protein>
<proteinExistence type="inferred from homology"/>
<comment type="caution">
    <text evidence="16">The sequence shown here is derived from an EMBL/GenBank/DDBJ whole genome shotgun (WGS) entry which is preliminary data.</text>
</comment>
<dbReference type="InterPro" id="IPR043151">
    <property type="entry name" value="BAH_sf"/>
</dbReference>
<dbReference type="EC" id="2.1.1.37" evidence="8"/>
<evidence type="ECO:0000256" key="11">
    <source>
        <dbReference type="RuleBase" id="RU000416"/>
    </source>
</evidence>